<protein>
    <submittedName>
        <fullName evidence="1">Leucine rich repeats-containing protein</fullName>
    </submittedName>
</protein>
<gene>
    <name evidence="1" type="ORF">TPC1_11816</name>
</gene>
<dbReference type="AlphaFoldDB" id="A0A146KGI2"/>
<dbReference type="Gene3D" id="3.80.10.10">
    <property type="entry name" value="Ribonuclease Inhibitor"/>
    <property type="match status" value="1"/>
</dbReference>
<dbReference type="InterPro" id="IPR026906">
    <property type="entry name" value="LRR_5"/>
</dbReference>
<sequence length="276" mass="32099">DLDKIRSCDNLSVARLPKATKIKNDQIEDHPHLKATMDSSQTAQKDRQISEFVQTNYQLDRQKIFDLIKQNVSGQYKRVLYSQQLDIEINHHQLKCIYLLRTAEIPADTFQQHYLINAAFCPNVIKVCQRGFSQCFNLIQFYSRSLQVIESEAFKYCCCLIKFSFQNIKQLSVSSFLCCGSLVDVDIPLVEEMPDSCFDGCTGLLQITAPQLKYLIKNHESDLNHAIIKSKKQFRFQELVIDEFKERKSIRQLVGISQKLCQLSLNHVKMYRKMNE</sequence>
<dbReference type="SUPFAM" id="SSF52058">
    <property type="entry name" value="L domain-like"/>
    <property type="match status" value="1"/>
</dbReference>
<name>A0A146KGI2_9EUKA</name>
<organism evidence="1">
    <name type="scientific">Trepomonas sp. PC1</name>
    <dbReference type="NCBI Taxonomy" id="1076344"/>
    <lineage>
        <taxon>Eukaryota</taxon>
        <taxon>Metamonada</taxon>
        <taxon>Diplomonadida</taxon>
        <taxon>Hexamitidae</taxon>
        <taxon>Hexamitinae</taxon>
        <taxon>Trepomonas</taxon>
    </lineage>
</organism>
<reference evidence="1" key="1">
    <citation type="submission" date="2015-07" db="EMBL/GenBank/DDBJ databases">
        <title>Adaptation to a free-living lifestyle via gene acquisitions in the diplomonad Trepomonas sp. PC1.</title>
        <authorList>
            <person name="Xu F."/>
            <person name="Jerlstrom-Hultqvist J."/>
            <person name="Kolisko M."/>
            <person name="Simpson A.G.B."/>
            <person name="Roger A.J."/>
            <person name="Svard S.G."/>
            <person name="Andersson J.O."/>
        </authorList>
    </citation>
    <scope>NUCLEOTIDE SEQUENCE</scope>
    <source>
        <strain evidence="1">PC1</strain>
    </source>
</reference>
<evidence type="ECO:0000313" key="1">
    <source>
        <dbReference type="EMBL" id="JAP95258.1"/>
    </source>
</evidence>
<dbReference type="EMBL" id="GDID01001348">
    <property type="protein sequence ID" value="JAP95258.1"/>
    <property type="molecule type" value="Transcribed_RNA"/>
</dbReference>
<dbReference type="Pfam" id="PF13306">
    <property type="entry name" value="LRR_5"/>
    <property type="match status" value="1"/>
</dbReference>
<accession>A0A146KGI2</accession>
<proteinExistence type="predicted"/>
<feature type="non-terminal residue" evidence="1">
    <location>
        <position position="1"/>
    </location>
</feature>
<dbReference type="InterPro" id="IPR032675">
    <property type="entry name" value="LRR_dom_sf"/>
</dbReference>